<dbReference type="SUPFAM" id="SSF56436">
    <property type="entry name" value="C-type lectin-like"/>
    <property type="match status" value="1"/>
</dbReference>
<dbReference type="InterPro" id="IPR051043">
    <property type="entry name" value="Sulfatase_Mod_Factor_Kinase"/>
</dbReference>
<protein>
    <recommendedName>
        <fullName evidence="2">Sulfatase-modifying factor enzyme-like domain-containing protein</fullName>
    </recommendedName>
</protein>
<evidence type="ECO:0000313" key="3">
    <source>
        <dbReference type="EMBL" id="OGC23058.1"/>
    </source>
</evidence>
<dbReference type="PANTHER" id="PTHR23150:SF19">
    <property type="entry name" value="FORMYLGLYCINE-GENERATING ENZYME"/>
    <property type="match status" value="1"/>
</dbReference>
<comment type="caution">
    <text evidence="3">The sequence shown here is derived from an EMBL/GenBank/DDBJ whole genome shotgun (WGS) entry which is preliminary data.</text>
</comment>
<dbReference type="STRING" id="1802579.A2310_00815"/>
<dbReference type="EMBL" id="MEUB01000022">
    <property type="protein sequence ID" value="OGC23058.1"/>
    <property type="molecule type" value="Genomic_DNA"/>
</dbReference>
<dbReference type="InterPro" id="IPR005532">
    <property type="entry name" value="SUMF_dom"/>
</dbReference>
<reference evidence="3 4" key="1">
    <citation type="journal article" date="2016" name="Nat. Commun.">
        <title>Thousands of microbial genomes shed light on interconnected biogeochemical processes in an aquifer system.</title>
        <authorList>
            <person name="Anantharaman K."/>
            <person name="Brown C.T."/>
            <person name="Hug L.A."/>
            <person name="Sharon I."/>
            <person name="Castelle C.J."/>
            <person name="Probst A.J."/>
            <person name="Thomas B.C."/>
            <person name="Singh A."/>
            <person name="Wilkins M.J."/>
            <person name="Karaoz U."/>
            <person name="Brodie E.L."/>
            <person name="Williams K.H."/>
            <person name="Hubbard S.S."/>
            <person name="Banfield J.F."/>
        </authorList>
    </citation>
    <scope>NUCLEOTIDE SEQUENCE [LARGE SCALE GENOMIC DNA]</scope>
</reference>
<dbReference type="Gene3D" id="3.90.1580.10">
    <property type="entry name" value="paralog of FGE (formylglycine-generating enzyme)"/>
    <property type="match status" value="1"/>
</dbReference>
<organism evidence="3 4">
    <name type="scientific">candidate division WOR-1 bacterium RIFOXYB2_FULL_37_13</name>
    <dbReference type="NCBI Taxonomy" id="1802579"/>
    <lineage>
        <taxon>Bacteria</taxon>
        <taxon>Bacillati</taxon>
        <taxon>Saganbacteria</taxon>
    </lineage>
</organism>
<dbReference type="AlphaFoldDB" id="A0A1F4SRI7"/>
<dbReference type="GO" id="GO:0120147">
    <property type="term" value="F:formylglycine-generating oxidase activity"/>
    <property type="evidence" value="ECO:0007669"/>
    <property type="project" value="TreeGrafter"/>
</dbReference>
<dbReference type="InterPro" id="IPR042095">
    <property type="entry name" value="SUMF_sf"/>
</dbReference>
<name>A0A1F4SRI7_UNCSA</name>
<sequence length="345" mass="39138">MTRLTFIQQFQCNKEFRRPKNTNPEDHLALVVTLNGRTKRMTDVLGKSADILKATGYDIQLFTSQGRPFNSKADLFRLIELNTAEQLDIIAAEIDTSHDCGAVRNDESRSDGREREDGLQASTLREVSLPLDTDRFNPDAIQLLSGDTMLKQIGINMLSFPLPLSSKLADTPITHAQFARIFKLKEAELSQIITDPMIQLQQSIRESMEKEFSEQMNSPMVFINHKEAKAILALLGLRLPMRAEFSAAMGNKKYPWGDEQPTEQIIYNKGKRVGTSSVYRQRKTGLGFYALTGIVSQWTSDKNDNKPILIGTSWFNCSDDRLKSSFYSYYEAGEKRRTFGFRPAL</sequence>
<evidence type="ECO:0000259" key="2">
    <source>
        <dbReference type="Pfam" id="PF03781"/>
    </source>
</evidence>
<feature type="region of interest" description="Disordered" evidence="1">
    <location>
        <begin position="101"/>
        <end position="121"/>
    </location>
</feature>
<dbReference type="Proteomes" id="UP000178417">
    <property type="component" value="Unassembled WGS sequence"/>
</dbReference>
<proteinExistence type="predicted"/>
<feature type="compositionally biased region" description="Basic and acidic residues" evidence="1">
    <location>
        <begin position="104"/>
        <end position="118"/>
    </location>
</feature>
<dbReference type="PANTHER" id="PTHR23150">
    <property type="entry name" value="SULFATASE MODIFYING FACTOR 1, 2"/>
    <property type="match status" value="1"/>
</dbReference>
<dbReference type="InterPro" id="IPR016187">
    <property type="entry name" value="CTDL_fold"/>
</dbReference>
<dbReference type="Pfam" id="PF03781">
    <property type="entry name" value="FGE-sulfatase"/>
    <property type="match status" value="1"/>
</dbReference>
<evidence type="ECO:0000313" key="4">
    <source>
        <dbReference type="Proteomes" id="UP000178417"/>
    </source>
</evidence>
<gene>
    <name evidence="3" type="ORF">A2310_00815</name>
</gene>
<accession>A0A1F4SRI7</accession>
<evidence type="ECO:0000256" key="1">
    <source>
        <dbReference type="SAM" id="MobiDB-lite"/>
    </source>
</evidence>
<feature type="domain" description="Sulfatase-modifying factor enzyme-like" evidence="2">
    <location>
        <begin position="168"/>
        <end position="342"/>
    </location>
</feature>